<evidence type="ECO:0000313" key="1">
    <source>
        <dbReference type="EMBL" id="MBB6736018.1"/>
    </source>
</evidence>
<dbReference type="InterPro" id="IPR025622">
    <property type="entry name" value="YqzE"/>
</dbReference>
<accession>A0A7X0STW8</accession>
<reference evidence="1 2" key="1">
    <citation type="submission" date="2020-08" db="EMBL/GenBank/DDBJ databases">
        <title>Cohnella phylogeny.</title>
        <authorList>
            <person name="Dunlap C."/>
        </authorList>
    </citation>
    <scope>NUCLEOTIDE SEQUENCE [LARGE SCALE GENOMIC DNA]</scope>
    <source>
        <strain evidence="1 2">CBP 2801</strain>
    </source>
</reference>
<keyword evidence="2" id="KW-1185">Reference proteome</keyword>
<dbReference type="AlphaFoldDB" id="A0A7X0STW8"/>
<sequence length="67" mass="7420">MGSGSDLLKDVTGKVAAYLTTPAQERKAAAKRTGEPWMTQWFGMVPMGVQLWWQDRKKEKPHVSGGS</sequence>
<organism evidence="1 2">
    <name type="scientific">Cohnella zeiphila</name>
    <dbReference type="NCBI Taxonomy" id="2761120"/>
    <lineage>
        <taxon>Bacteria</taxon>
        <taxon>Bacillati</taxon>
        <taxon>Bacillota</taxon>
        <taxon>Bacilli</taxon>
        <taxon>Bacillales</taxon>
        <taxon>Paenibacillaceae</taxon>
        <taxon>Cohnella</taxon>
    </lineage>
</organism>
<proteinExistence type="predicted"/>
<dbReference type="Pfam" id="PF14038">
    <property type="entry name" value="YqzE"/>
    <property type="match status" value="1"/>
</dbReference>
<gene>
    <name evidence="1" type="ORF">H7C18_34440</name>
</gene>
<dbReference type="RefSeq" id="WP_185133664.1">
    <property type="nucleotide sequence ID" value="NZ_JACJVO010000068.1"/>
</dbReference>
<evidence type="ECO:0000313" key="2">
    <source>
        <dbReference type="Proteomes" id="UP000564644"/>
    </source>
</evidence>
<protein>
    <submittedName>
        <fullName evidence="1">YqzE family protein</fullName>
    </submittedName>
</protein>
<comment type="caution">
    <text evidence="1">The sequence shown here is derived from an EMBL/GenBank/DDBJ whole genome shotgun (WGS) entry which is preliminary data.</text>
</comment>
<dbReference type="EMBL" id="JACJVO010000068">
    <property type="protein sequence ID" value="MBB6736018.1"/>
    <property type="molecule type" value="Genomic_DNA"/>
</dbReference>
<dbReference type="Proteomes" id="UP000564644">
    <property type="component" value="Unassembled WGS sequence"/>
</dbReference>
<name>A0A7X0STW8_9BACL</name>